<dbReference type="Gene3D" id="2.40.50.120">
    <property type="match status" value="1"/>
</dbReference>
<evidence type="ECO:0000259" key="1">
    <source>
        <dbReference type="SMART" id="SM00643"/>
    </source>
</evidence>
<sequence>MFVAVLLRRILTQKETKPLSRVLSSLRLTAYVAKVFVMASNLVALDSKVNCNVVEFLILNAQRPEGLFNEVGSVYHGEMIGDVSGTDSDASMTAFCLITLQESRTICAATIDRLQDSINEAVSYLEKHLANLTNPYAVAMTSYALANENKMNREILHKFVSPDSSHWPVPKGEQYTLEATAYALLALVKVKAFEDAKPVVRWFSQQQKVGGSYGSTQVTGFIYLDFTGAVLLNRSMNVDILLPGRSKPEKHYFNRKNHYTTRTSKVRTSSVGLNFLCRHKNRRHKVTMTILDINLLTGFTVDTQDLDSLSKGHEHIISKYELNTEVSERGLLIIYLDKVSHRRPEVISFRIHQKLKVGVLQPAAVSVYEYYQPTPCVKFYHPEKTDGKLLRLCRNDECICAEVGRILNCCIFITGGHDVGSRAKQQPFLSYQHCRETLDLSRGKTYLMSSSKDIYTDDTSQSYQYVLTERTWIEYWPTESECNSDEHRRTCSGIEEMAQQYLNSGC</sequence>
<dbReference type="PANTHER" id="PTHR11412">
    <property type="entry name" value="MACROGLOBULIN / COMPLEMENT"/>
    <property type="match status" value="1"/>
</dbReference>
<dbReference type="Pfam" id="PF01759">
    <property type="entry name" value="NTR"/>
    <property type="match status" value="1"/>
</dbReference>
<evidence type="ECO:0000259" key="2">
    <source>
        <dbReference type="SMART" id="SM01361"/>
    </source>
</evidence>
<dbReference type="PANTHER" id="PTHR11412:SF81">
    <property type="entry name" value="COMPLEMENT C3"/>
    <property type="match status" value="1"/>
</dbReference>
<evidence type="ECO:0008006" key="5">
    <source>
        <dbReference type="Google" id="ProtNLM"/>
    </source>
</evidence>
<keyword evidence="4" id="KW-1185">Reference proteome</keyword>
<dbReference type="InterPro" id="IPR008993">
    <property type="entry name" value="TIMP-like_OB-fold"/>
</dbReference>
<dbReference type="Gene3D" id="2.60.120.1540">
    <property type="match status" value="1"/>
</dbReference>
<dbReference type="InterPro" id="IPR008930">
    <property type="entry name" value="Terpenoid_cyclase/PrenylTrfase"/>
</dbReference>
<dbReference type="Proteomes" id="UP000265040">
    <property type="component" value="Chromosome 17"/>
</dbReference>
<reference evidence="3" key="3">
    <citation type="submission" date="2025-09" db="UniProtKB">
        <authorList>
            <consortium name="Ensembl"/>
        </authorList>
    </citation>
    <scope>IDENTIFICATION</scope>
</reference>
<evidence type="ECO:0000313" key="3">
    <source>
        <dbReference type="Ensembl" id="ENSATEP00000011488.3"/>
    </source>
</evidence>
<dbReference type="Ensembl" id="ENSATET00000011677.3">
    <property type="protein sequence ID" value="ENSATEP00000011488.3"/>
    <property type="gene ID" value="ENSATEG00000007885.3"/>
</dbReference>
<dbReference type="GeneTree" id="ENSGT00940000154063"/>
<reference evidence="3" key="2">
    <citation type="submission" date="2025-08" db="UniProtKB">
        <authorList>
            <consortium name="Ensembl"/>
        </authorList>
    </citation>
    <scope>IDENTIFICATION</scope>
</reference>
<feature type="domain" description="Alpha-macroglobulin receptor-binding" evidence="2">
    <location>
        <begin position="286"/>
        <end position="380"/>
    </location>
</feature>
<dbReference type="Pfam" id="PF07677">
    <property type="entry name" value="A2M_recep"/>
    <property type="match status" value="1"/>
</dbReference>
<dbReference type="SUPFAM" id="SSF49410">
    <property type="entry name" value="Alpha-macroglobulin receptor domain"/>
    <property type="match status" value="1"/>
</dbReference>
<dbReference type="SMART" id="SM01361">
    <property type="entry name" value="A2M_recep"/>
    <property type="match status" value="1"/>
</dbReference>
<organism evidence="3 4">
    <name type="scientific">Anabas testudineus</name>
    <name type="common">Climbing perch</name>
    <name type="synonym">Anthias testudineus</name>
    <dbReference type="NCBI Taxonomy" id="64144"/>
    <lineage>
        <taxon>Eukaryota</taxon>
        <taxon>Metazoa</taxon>
        <taxon>Chordata</taxon>
        <taxon>Craniata</taxon>
        <taxon>Vertebrata</taxon>
        <taxon>Euteleostomi</taxon>
        <taxon>Actinopterygii</taxon>
        <taxon>Neopterygii</taxon>
        <taxon>Teleostei</taxon>
        <taxon>Neoteleostei</taxon>
        <taxon>Acanthomorphata</taxon>
        <taxon>Anabantaria</taxon>
        <taxon>Anabantiformes</taxon>
        <taxon>Anabantoidei</taxon>
        <taxon>Anabantidae</taxon>
        <taxon>Anabas</taxon>
    </lineage>
</organism>
<dbReference type="InterPro" id="IPR050473">
    <property type="entry name" value="A2M/Complement_sys"/>
</dbReference>
<protein>
    <recommendedName>
        <fullName evidence="5">NTR domain-containing protein</fullName>
    </recommendedName>
</protein>
<dbReference type="InParanoid" id="A0A3Q1I2L2"/>
<dbReference type="GO" id="GO:0005615">
    <property type="term" value="C:extracellular space"/>
    <property type="evidence" value="ECO:0007669"/>
    <property type="project" value="InterPro"/>
</dbReference>
<dbReference type="SUPFAM" id="SSF50242">
    <property type="entry name" value="TIMP-like"/>
    <property type="match status" value="1"/>
</dbReference>
<dbReference type="InterPro" id="IPR018933">
    <property type="entry name" value="Netrin_module_non-TIMP"/>
</dbReference>
<name>A0A3Q1I2L2_ANATE</name>
<accession>A0A3Q1I2L2</accession>
<reference evidence="3" key="1">
    <citation type="submission" date="2021-04" db="EMBL/GenBank/DDBJ databases">
        <authorList>
            <consortium name="Wellcome Sanger Institute Data Sharing"/>
        </authorList>
    </citation>
    <scope>NUCLEOTIDE SEQUENCE [LARGE SCALE GENOMIC DNA]</scope>
</reference>
<dbReference type="AlphaFoldDB" id="A0A3Q1I2L2"/>
<evidence type="ECO:0000313" key="4">
    <source>
        <dbReference type="Proteomes" id="UP000265040"/>
    </source>
</evidence>
<dbReference type="SUPFAM" id="SSF48239">
    <property type="entry name" value="Terpenoid cyclases/Protein prenyltransferases"/>
    <property type="match status" value="1"/>
</dbReference>
<dbReference type="InterPro" id="IPR011626">
    <property type="entry name" value="Alpha-macroglobulin_TED"/>
</dbReference>
<dbReference type="InterPro" id="IPR009048">
    <property type="entry name" value="A-macroglobulin_rcpt-bd"/>
</dbReference>
<dbReference type="Gene3D" id="2.60.40.690">
    <property type="entry name" value="Alpha-macroglobulin, receptor-binding domain"/>
    <property type="match status" value="1"/>
</dbReference>
<dbReference type="InterPro" id="IPR036595">
    <property type="entry name" value="A-macroglobulin_rcpt-bd_sf"/>
</dbReference>
<dbReference type="Pfam" id="PF07678">
    <property type="entry name" value="TED_complement"/>
    <property type="match status" value="1"/>
</dbReference>
<feature type="domain" description="Netrin module non-TIMP type" evidence="1">
    <location>
        <begin position="273"/>
        <end position="490"/>
    </location>
</feature>
<dbReference type="SMART" id="SM00643">
    <property type="entry name" value="C345C"/>
    <property type="match status" value="1"/>
</dbReference>
<dbReference type="Gene3D" id="1.50.10.20">
    <property type="match status" value="1"/>
</dbReference>
<proteinExistence type="predicted"/>